<evidence type="ECO:0000313" key="1">
    <source>
        <dbReference type="EMBL" id="MEQ2529577.1"/>
    </source>
</evidence>
<comment type="caution">
    <text evidence="1">The sequence shown here is derived from an EMBL/GenBank/DDBJ whole genome shotgun (WGS) entry which is preliminary data.</text>
</comment>
<organism evidence="1 2">
    <name type="scientific">Robertmurraya yapensis</name>
    <name type="common">ex Hitch et al 2024</name>
    <dbReference type="NCBI Taxonomy" id="3133160"/>
    <lineage>
        <taxon>Bacteria</taxon>
        <taxon>Bacillati</taxon>
        <taxon>Bacillota</taxon>
        <taxon>Bacilli</taxon>
        <taxon>Bacillales</taxon>
        <taxon>Bacillaceae</taxon>
        <taxon>Robertmurraya</taxon>
    </lineage>
</organism>
<keyword evidence="2" id="KW-1185">Reference proteome</keyword>
<accession>A0ACC6SHQ2</accession>
<gene>
    <name evidence="1" type="ORF">WMO40_23165</name>
</gene>
<evidence type="ECO:0000313" key="2">
    <source>
        <dbReference type="Proteomes" id="UP001439875"/>
    </source>
</evidence>
<reference evidence="1" key="1">
    <citation type="submission" date="2024-03" db="EMBL/GenBank/DDBJ databases">
        <title>Human intestinal bacterial collection.</title>
        <authorList>
            <person name="Pauvert C."/>
            <person name="Hitch T.C.A."/>
            <person name="Clavel T."/>
        </authorList>
    </citation>
    <scope>NUCLEOTIDE SEQUENCE</scope>
    <source>
        <strain evidence="1">CLA-AA-H227</strain>
    </source>
</reference>
<sequence>MRKNYGFWSLSKHKMLMECEMKWALNYYIAKRGEFESKPPFLQLAWRLKHLNSLFLLFGDFIHQIIEEEVNTLMETGEVLSDTKIRGKLSDMLEQSFRKSKNDLDLWHKDPKATTMLYEIYYDGGLGDNTTQLIKQRIDKCVSGFVHSATINEIIVKGNVKIMEAEKFRSFYVDGVRVVLSADLIYHDQDNDVWGIVDWKTGKQAQDDVLQLALYSMYLEYTYGANLDIMVTNEYLENGTSKSYVIDKYETDNLRNLVQQSAKRMAELEENINLPDTEVMGVFHKTENKERCDKCNFKAICLEEQKDMHINNFLQGVGRKKGKRAVKERDIVMMREFVRSGMPVDERVIDFLEESPYETEDSHRSKVERMSEFMIGY</sequence>
<dbReference type="Proteomes" id="UP001439875">
    <property type="component" value="Unassembled WGS sequence"/>
</dbReference>
<proteinExistence type="predicted"/>
<name>A0ACC6SHQ2_9BACI</name>
<protein>
    <submittedName>
        <fullName evidence="1">PD-(D/E)XK nuclease family protein</fullName>
    </submittedName>
</protein>
<dbReference type="EMBL" id="JBBMEW010000041">
    <property type="protein sequence ID" value="MEQ2529577.1"/>
    <property type="molecule type" value="Genomic_DNA"/>
</dbReference>